<dbReference type="Pfam" id="PF22124">
    <property type="entry name" value="Glyco_hydro_95_cat"/>
    <property type="match status" value="1"/>
</dbReference>
<evidence type="ECO:0000256" key="1">
    <source>
        <dbReference type="SAM" id="SignalP"/>
    </source>
</evidence>
<organism evidence="3 4">
    <name type="scientific">Actinocrinis puniceicyclus</name>
    <dbReference type="NCBI Taxonomy" id="977794"/>
    <lineage>
        <taxon>Bacteria</taxon>
        <taxon>Bacillati</taxon>
        <taxon>Actinomycetota</taxon>
        <taxon>Actinomycetes</taxon>
        <taxon>Catenulisporales</taxon>
        <taxon>Actinospicaceae</taxon>
        <taxon>Actinocrinis</taxon>
    </lineage>
</organism>
<evidence type="ECO:0000313" key="4">
    <source>
        <dbReference type="Proteomes" id="UP000677913"/>
    </source>
</evidence>
<dbReference type="Pfam" id="PF14200">
    <property type="entry name" value="RicinB_lectin_2"/>
    <property type="match status" value="2"/>
</dbReference>
<dbReference type="InterPro" id="IPR000772">
    <property type="entry name" value="Ricin_B_lectin"/>
</dbReference>
<dbReference type="Gene3D" id="1.50.10.10">
    <property type="match status" value="1"/>
</dbReference>
<feature type="domain" description="Ricin B lectin" evidence="2">
    <location>
        <begin position="798"/>
        <end position="936"/>
    </location>
</feature>
<keyword evidence="4" id="KW-1185">Reference proteome</keyword>
<evidence type="ECO:0000313" key="3">
    <source>
        <dbReference type="EMBL" id="MBS2966221.1"/>
    </source>
</evidence>
<dbReference type="Pfam" id="PF21307">
    <property type="entry name" value="Glyco_hydro_95_C"/>
    <property type="match status" value="1"/>
</dbReference>
<dbReference type="InterPro" id="IPR006311">
    <property type="entry name" value="TAT_signal"/>
</dbReference>
<dbReference type="GO" id="GO:0004560">
    <property type="term" value="F:alpha-L-fucosidase activity"/>
    <property type="evidence" value="ECO:0007669"/>
    <property type="project" value="TreeGrafter"/>
</dbReference>
<dbReference type="SMART" id="SM00458">
    <property type="entry name" value="RICIN"/>
    <property type="match status" value="1"/>
</dbReference>
<dbReference type="PROSITE" id="PS51318">
    <property type="entry name" value="TAT"/>
    <property type="match status" value="1"/>
</dbReference>
<evidence type="ECO:0000259" key="2">
    <source>
        <dbReference type="SMART" id="SM00458"/>
    </source>
</evidence>
<keyword evidence="1" id="KW-0732">Signal</keyword>
<dbReference type="InterPro" id="IPR027414">
    <property type="entry name" value="GH95_N_dom"/>
</dbReference>
<proteinExistence type="predicted"/>
<feature type="signal peptide" evidence="1">
    <location>
        <begin position="1"/>
        <end position="30"/>
    </location>
</feature>
<dbReference type="EMBL" id="JAGSXH010000130">
    <property type="protein sequence ID" value="MBS2966221.1"/>
    <property type="molecule type" value="Genomic_DNA"/>
</dbReference>
<accession>A0A8J7WPN7</accession>
<dbReference type="PROSITE" id="PS50231">
    <property type="entry name" value="RICIN_B_LECTIN"/>
    <property type="match status" value="1"/>
</dbReference>
<name>A0A8J7WPN7_9ACTN</name>
<dbReference type="AlphaFoldDB" id="A0A8J7WPN7"/>
<dbReference type="InterPro" id="IPR008928">
    <property type="entry name" value="6-hairpin_glycosidase_sf"/>
</dbReference>
<dbReference type="Gene3D" id="2.80.10.50">
    <property type="match status" value="2"/>
</dbReference>
<dbReference type="GO" id="GO:0005975">
    <property type="term" value="P:carbohydrate metabolic process"/>
    <property type="evidence" value="ECO:0007669"/>
    <property type="project" value="InterPro"/>
</dbReference>
<dbReference type="Proteomes" id="UP000677913">
    <property type="component" value="Unassembled WGS sequence"/>
</dbReference>
<feature type="chain" id="PRO_5038350931" evidence="1">
    <location>
        <begin position="31"/>
        <end position="938"/>
    </location>
</feature>
<dbReference type="PANTHER" id="PTHR31084">
    <property type="entry name" value="ALPHA-L-FUCOSIDASE 2"/>
    <property type="match status" value="1"/>
</dbReference>
<dbReference type="InterPro" id="IPR012341">
    <property type="entry name" value="6hp_glycosidase-like_sf"/>
</dbReference>
<keyword evidence="3" id="KW-0378">Hydrolase</keyword>
<dbReference type="InterPro" id="IPR035992">
    <property type="entry name" value="Ricin_B-like_lectins"/>
</dbReference>
<gene>
    <name evidence="3" type="ORF">KGA66_24465</name>
</gene>
<dbReference type="SUPFAM" id="SSF48208">
    <property type="entry name" value="Six-hairpin glycosidases"/>
    <property type="match status" value="1"/>
</dbReference>
<dbReference type="PANTHER" id="PTHR31084:SF3">
    <property type="entry name" value="ALPHA-FUCOSIDASE A"/>
    <property type="match status" value="1"/>
</dbReference>
<dbReference type="SUPFAM" id="SSF50370">
    <property type="entry name" value="Ricin B-like lectins"/>
    <property type="match status" value="1"/>
</dbReference>
<sequence>MTPQPKRRDVLRIGTGLGAFTLLGSSPGAAAQAASAAAIGTPLRPDAPVLVPGSAATTLWYQSPGSESAVMQEGLPIGNGRLGAMVTGDPAADAYFLTETSLWTGGANASLGSDGQFSYDASGFGSFQSLARAHVNVPAHTLSAVSGYRRILDLSNGYVSATYQTGGVTYTREAYASRPDDVVIVRLKQSGGGIYTGSVVLSGTHGESTHADSSAMTASFTGSLANGLAYACVAAVAASGGALSVNGAAVTFTGCSEVVIVFCGGTNYTPNAAVNYRDTNINPLSVALGKARAAAGVSADSLLATHVADYQALYDTVTVNLGTSTTAQRAMDTGSRLAARAASGASPDPELEASYLQFGRYLAITGSRGNLPANLQGVWLDNNNPAWMSDYHTDINIQMNYWLADRVGLPSCFEVFADYCLAQLPGWTATTQSLFQDSRNGFRNSSGRVAGWTTAISANIWGGGGWWWHPAGGAWISNTLYDHYLYTQDTAYLQKIYPLLKGACQFWEARLITDPGTGLLIDDSDWSPEQGPTNAKGITYAQELVWQLFANYAAAAATLGQDAAYAATISALRAKLYLPKVSPTTGWLEEWMTPDNLGDPAHRHLSPLIGLFPGDRITADQSPAALLTGVTNLLTARGMSTYGWGMAWRAACWARLKNPDKAYQAVMTVLRPSVNYGNGAAINMFDMYNLSSSSSVFQIDANFGTPSAMLEMLLYSRPGLIELLPATPSAWSASGSVTGVPARGAFTVDITWSAGRVTSATIHGKPGAMTTVKAGTWSQSVTIGADGATTVTPNVPVSTTYKLVNRRSGKALDDPGASKSAGTALIQWSVNDGANQHWTFAPAAAGGTFTITNVASGLLVDVNGGSTADDVPIIQWSADGGTNQLWTLVDAGGGFTKLVSVRSGKVIGVRGDSTADNAAIVQQTDTGDISQHWQMVAI</sequence>
<protein>
    <submittedName>
        <fullName evidence="3">Glycoside hydrolase N-terminal domain-containing protein</fullName>
    </submittedName>
</protein>
<dbReference type="RefSeq" id="WP_211471080.1">
    <property type="nucleotide sequence ID" value="NZ_JAGSXH010000130.1"/>
</dbReference>
<reference evidence="3" key="1">
    <citation type="submission" date="2021-04" db="EMBL/GenBank/DDBJ databases">
        <title>Genome based classification of Actinospica acidithermotolerans sp. nov., an actinobacterium isolated from an Indonesian hot spring.</title>
        <authorList>
            <person name="Kusuma A.B."/>
            <person name="Putra K.E."/>
            <person name="Nafisah S."/>
            <person name="Loh J."/>
            <person name="Nouioui I."/>
            <person name="Goodfellow M."/>
        </authorList>
    </citation>
    <scope>NUCLEOTIDE SEQUENCE</scope>
    <source>
        <strain evidence="3">DSM 45618</strain>
    </source>
</reference>
<dbReference type="InterPro" id="IPR054363">
    <property type="entry name" value="GH95_cat"/>
</dbReference>
<dbReference type="InterPro" id="IPR049053">
    <property type="entry name" value="AFCA-like_C"/>
</dbReference>
<dbReference type="Pfam" id="PF14498">
    <property type="entry name" value="Glyco_hyd_65N_2"/>
    <property type="match status" value="2"/>
</dbReference>
<comment type="caution">
    <text evidence="3">The sequence shown here is derived from an EMBL/GenBank/DDBJ whole genome shotgun (WGS) entry which is preliminary data.</text>
</comment>